<accession>A0A9P7UMG1</accession>
<dbReference type="InterPro" id="IPR012337">
    <property type="entry name" value="RNaseH-like_sf"/>
</dbReference>
<comment type="caution">
    <text evidence="1">The sequence shown here is derived from an EMBL/GenBank/DDBJ whole genome shotgun (WGS) entry which is preliminary data.</text>
</comment>
<organism evidence="1 2">
    <name type="scientific">Marasmius oreades</name>
    <name type="common">fairy-ring Marasmius</name>
    <dbReference type="NCBI Taxonomy" id="181124"/>
    <lineage>
        <taxon>Eukaryota</taxon>
        <taxon>Fungi</taxon>
        <taxon>Dikarya</taxon>
        <taxon>Basidiomycota</taxon>
        <taxon>Agaricomycotina</taxon>
        <taxon>Agaricomycetes</taxon>
        <taxon>Agaricomycetidae</taxon>
        <taxon>Agaricales</taxon>
        <taxon>Marasmiineae</taxon>
        <taxon>Marasmiaceae</taxon>
        <taxon>Marasmius</taxon>
    </lineage>
</organism>
<proteinExistence type="predicted"/>
<dbReference type="RefSeq" id="XP_043004178.1">
    <property type="nucleotide sequence ID" value="XM_043158823.1"/>
</dbReference>
<evidence type="ECO:0000313" key="1">
    <source>
        <dbReference type="EMBL" id="KAG7087707.1"/>
    </source>
</evidence>
<dbReference type="KEGG" id="more:E1B28_013654"/>
<keyword evidence="2" id="KW-1185">Reference proteome</keyword>
<dbReference type="OrthoDB" id="3262464at2759"/>
<dbReference type="SUPFAM" id="SSF53098">
    <property type="entry name" value="Ribonuclease H-like"/>
    <property type="match status" value="1"/>
</dbReference>
<name>A0A9P7UMG1_9AGAR</name>
<dbReference type="Proteomes" id="UP001049176">
    <property type="component" value="Chromosome 9"/>
</dbReference>
<evidence type="ECO:0000313" key="2">
    <source>
        <dbReference type="Proteomes" id="UP001049176"/>
    </source>
</evidence>
<evidence type="ECO:0008006" key="3">
    <source>
        <dbReference type="Google" id="ProtNLM"/>
    </source>
</evidence>
<sequence length="79" mass="8541">MALNYLPIQGSSIPSEQLFSGCGLTDTKLWNQLNPATLEAIQVLKDAYSSGMLKPIVEAAEWQPIFWVPPASSSTSSLT</sequence>
<dbReference type="EMBL" id="CM032189">
    <property type="protein sequence ID" value="KAG7087707.1"/>
    <property type="molecule type" value="Genomic_DNA"/>
</dbReference>
<dbReference type="AlphaFoldDB" id="A0A9P7UMG1"/>
<gene>
    <name evidence="1" type="ORF">E1B28_013654</name>
</gene>
<dbReference type="GeneID" id="66082729"/>
<reference evidence="1" key="1">
    <citation type="journal article" date="2021" name="Genome Biol. Evol.">
        <title>The assembled and annotated genome of the fairy-ring fungus Marasmius oreades.</title>
        <authorList>
            <person name="Hiltunen M."/>
            <person name="Ament-Velasquez S.L."/>
            <person name="Johannesson H."/>
        </authorList>
    </citation>
    <scope>NUCLEOTIDE SEQUENCE</scope>
    <source>
        <strain evidence="1">03SP1</strain>
    </source>
</reference>
<protein>
    <recommendedName>
        <fullName evidence="3">HAT C-terminal dimerisation domain-containing protein</fullName>
    </recommendedName>
</protein>